<reference evidence="5 6" key="2">
    <citation type="journal article" date="2017" name="Genome Biol.">
        <title>New reference genome sequences of hot pepper reveal the massive evolution of plant disease-resistance genes by retroduplication.</title>
        <authorList>
            <person name="Kim S."/>
            <person name="Park J."/>
            <person name="Yeom S.I."/>
            <person name="Kim Y.M."/>
            <person name="Seo E."/>
            <person name="Kim K.T."/>
            <person name="Kim M.S."/>
            <person name="Lee J.M."/>
            <person name="Cheong K."/>
            <person name="Shin H.S."/>
            <person name="Kim S.B."/>
            <person name="Han K."/>
            <person name="Lee J."/>
            <person name="Park M."/>
            <person name="Lee H.A."/>
            <person name="Lee H.Y."/>
            <person name="Lee Y."/>
            <person name="Oh S."/>
            <person name="Lee J.H."/>
            <person name="Choi E."/>
            <person name="Choi E."/>
            <person name="Lee S.E."/>
            <person name="Jeon J."/>
            <person name="Kim H."/>
            <person name="Choi G."/>
            <person name="Song H."/>
            <person name="Lee J."/>
            <person name="Lee S.C."/>
            <person name="Kwon J.K."/>
            <person name="Lee H.Y."/>
            <person name="Koo N."/>
            <person name="Hong Y."/>
            <person name="Kim R.W."/>
            <person name="Kang W.H."/>
            <person name="Huh J.H."/>
            <person name="Kang B.C."/>
            <person name="Yang T.J."/>
            <person name="Lee Y.H."/>
            <person name="Bennetzen J.L."/>
            <person name="Choi D."/>
        </authorList>
    </citation>
    <scope>NUCLEOTIDE SEQUENCE [LARGE SCALE GENOMIC DNA]</scope>
    <source>
        <strain evidence="6">cv. CM334</strain>
    </source>
</reference>
<comment type="function">
    <text evidence="2">Repressor of jasmonate responses.</text>
</comment>
<dbReference type="InterPro" id="IPR010399">
    <property type="entry name" value="Tify_dom"/>
</dbReference>
<organism evidence="5 6">
    <name type="scientific">Capsicum annuum</name>
    <name type="common">Capsicum pepper</name>
    <dbReference type="NCBI Taxonomy" id="4072"/>
    <lineage>
        <taxon>Eukaryota</taxon>
        <taxon>Viridiplantae</taxon>
        <taxon>Streptophyta</taxon>
        <taxon>Embryophyta</taxon>
        <taxon>Tracheophyta</taxon>
        <taxon>Spermatophyta</taxon>
        <taxon>Magnoliopsida</taxon>
        <taxon>eudicotyledons</taxon>
        <taxon>Gunneridae</taxon>
        <taxon>Pentapetalae</taxon>
        <taxon>asterids</taxon>
        <taxon>lamiids</taxon>
        <taxon>Solanales</taxon>
        <taxon>Solanaceae</taxon>
        <taxon>Solanoideae</taxon>
        <taxon>Capsiceae</taxon>
        <taxon>Capsicum</taxon>
    </lineage>
</organism>
<gene>
    <name evidence="5" type="ORF">T459_08816</name>
</gene>
<proteinExistence type="inferred from homology"/>
<dbReference type="PROSITE" id="PS51320">
    <property type="entry name" value="TIFY"/>
    <property type="match status" value="1"/>
</dbReference>
<comment type="domain">
    <text evidence="2">The jas domain is required for interaction with COI1.</text>
</comment>
<evidence type="ECO:0000256" key="1">
    <source>
        <dbReference type="ARBA" id="ARBA00008614"/>
    </source>
</evidence>
<evidence type="ECO:0000256" key="3">
    <source>
        <dbReference type="SAM" id="MobiDB-lite"/>
    </source>
</evidence>
<accession>A0A2G2ZXJ7</accession>
<feature type="domain" description="Tify" evidence="4">
    <location>
        <begin position="142"/>
        <end position="177"/>
    </location>
</feature>
<comment type="subcellular location">
    <subcellularLocation>
        <location evidence="2">Nucleus</location>
    </subcellularLocation>
</comment>
<dbReference type="GO" id="GO:2000022">
    <property type="term" value="P:regulation of jasmonic acid mediated signaling pathway"/>
    <property type="evidence" value="ECO:0000318"/>
    <property type="project" value="GO_Central"/>
</dbReference>
<dbReference type="SMART" id="SM00979">
    <property type="entry name" value="TIFY"/>
    <property type="match status" value="1"/>
</dbReference>
<dbReference type="InterPro" id="IPR040390">
    <property type="entry name" value="TIFY/JAZ"/>
</dbReference>
<keyword evidence="2" id="KW-0539">Nucleus</keyword>
<keyword evidence="2" id="KW-1184">Jasmonic acid signaling pathway</keyword>
<sequence length="379" mass="41979">MPPEETVSKSPLDKPLHQLTDDDISQLTREDCRRYLKDKGMRRPSWNKSQAIQQVISLKALLETPPDTDTGQRKRLHIPRPDTSLQRVQKGTNTDAGFSESVEEIVPYGRKHPNKPDLSGDKAAGSVAVVNNLAPSRTRDSGNTPAGQLTIFYCGKVNVYDDVPAGKAQAIMHLAASPLFVPSETPLDAARAARHSECDLQAANVKLGPDSRMVLMPTMQTAAVEGNTSRKASVQRYIEKRKDRLKSKRKMGMSSSASLDIYLNHRTGNHTSNELSSRSNTCSPPTIRLSAAPAPSGSVDKIHQMDANSSAFLNDKDSFIEKMKLHEIPLNECDEKMKLHEIPLNECDVERKLLLFEQTNLRWKSWGPCNMPSACKIGN</sequence>
<feature type="region of interest" description="Disordered" evidence="3">
    <location>
        <begin position="1"/>
        <end position="25"/>
    </location>
</feature>
<dbReference type="AlphaFoldDB" id="A0A2G2ZXJ7"/>
<evidence type="ECO:0000313" key="5">
    <source>
        <dbReference type="EMBL" id="PHT86710.1"/>
    </source>
</evidence>
<reference evidence="5 6" key="1">
    <citation type="journal article" date="2014" name="Nat. Genet.">
        <title>Genome sequence of the hot pepper provides insights into the evolution of pungency in Capsicum species.</title>
        <authorList>
            <person name="Kim S."/>
            <person name="Park M."/>
            <person name="Yeom S.I."/>
            <person name="Kim Y.M."/>
            <person name="Lee J.M."/>
            <person name="Lee H.A."/>
            <person name="Seo E."/>
            <person name="Choi J."/>
            <person name="Cheong K."/>
            <person name="Kim K.T."/>
            <person name="Jung K."/>
            <person name="Lee G.W."/>
            <person name="Oh S.K."/>
            <person name="Bae C."/>
            <person name="Kim S.B."/>
            <person name="Lee H.Y."/>
            <person name="Kim S.Y."/>
            <person name="Kim M.S."/>
            <person name="Kang B.C."/>
            <person name="Jo Y.D."/>
            <person name="Yang H.B."/>
            <person name="Jeong H.J."/>
            <person name="Kang W.H."/>
            <person name="Kwon J.K."/>
            <person name="Shin C."/>
            <person name="Lim J.Y."/>
            <person name="Park J.H."/>
            <person name="Huh J.H."/>
            <person name="Kim J.S."/>
            <person name="Kim B.D."/>
            <person name="Cohen O."/>
            <person name="Paran I."/>
            <person name="Suh M.C."/>
            <person name="Lee S.B."/>
            <person name="Kim Y.K."/>
            <person name="Shin Y."/>
            <person name="Noh S.J."/>
            <person name="Park J."/>
            <person name="Seo Y.S."/>
            <person name="Kwon S.Y."/>
            <person name="Kim H.A."/>
            <person name="Park J.M."/>
            <person name="Kim H.J."/>
            <person name="Choi S.B."/>
            <person name="Bosland P.W."/>
            <person name="Reeves G."/>
            <person name="Jo S.H."/>
            <person name="Lee B.W."/>
            <person name="Cho H.T."/>
            <person name="Choi H.S."/>
            <person name="Lee M.S."/>
            <person name="Yu Y."/>
            <person name="Do Choi Y."/>
            <person name="Park B.S."/>
            <person name="van Deynze A."/>
            <person name="Ashrafi H."/>
            <person name="Hill T."/>
            <person name="Kim W.T."/>
            <person name="Pai H.S."/>
            <person name="Ahn H.K."/>
            <person name="Yeam I."/>
            <person name="Giovannoni J.J."/>
            <person name="Rose J.K."/>
            <person name="Sorensen I."/>
            <person name="Lee S.J."/>
            <person name="Kim R.W."/>
            <person name="Choi I.Y."/>
            <person name="Choi B.S."/>
            <person name="Lim J.S."/>
            <person name="Lee Y.H."/>
            <person name="Choi D."/>
        </authorList>
    </citation>
    <scope>NUCLEOTIDE SEQUENCE [LARGE SCALE GENOMIC DNA]</scope>
    <source>
        <strain evidence="6">cv. CM334</strain>
    </source>
</reference>
<dbReference type="Pfam" id="PF06200">
    <property type="entry name" value="tify"/>
    <property type="match status" value="1"/>
</dbReference>
<comment type="caution">
    <text evidence="5">The sequence shown here is derived from an EMBL/GenBank/DDBJ whole genome shotgun (WGS) entry which is preliminary data.</text>
</comment>
<dbReference type="GO" id="GO:0009611">
    <property type="term" value="P:response to wounding"/>
    <property type="evidence" value="ECO:0000318"/>
    <property type="project" value="GO_Central"/>
</dbReference>
<dbReference type="STRING" id="4072.A0A2G2ZXJ7"/>
<dbReference type="Proteomes" id="UP000222542">
    <property type="component" value="Unassembled WGS sequence"/>
</dbReference>
<dbReference type="GO" id="GO:0031347">
    <property type="term" value="P:regulation of defense response"/>
    <property type="evidence" value="ECO:0000318"/>
    <property type="project" value="GO_Central"/>
</dbReference>
<comment type="similarity">
    <text evidence="1 2">Belongs to the TIFY/JAZ family.</text>
</comment>
<dbReference type="Gramene" id="PHT86710">
    <property type="protein sequence ID" value="PHT86710"/>
    <property type="gene ID" value="T459_08816"/>
</dbReference>
<evidence type="ECO:0000259" key="4">
    <source>
        <dbReference type="PROSITE" id="PS51320"/>
    </source>
</evidence>
<dbReference type="PANTHER" id="PTHR33077:SF128">
    <property type="entry name" value="PROTEIN TIFY"/>
    <property type="match status" value="1"/>
</dbReference>
<evidence type="ECO:0000256" key="2">
    <source>
        <dbReference type="RuleBase" id="RU369065"/>
    </source>
</evidence>
<name>A0A2G2ZXJ7_CAPAN</name>
<dbReference type="PANTHER" id="PTHR33077">
    <property type="entry name" value="PROTEIN TIFY 4A-RELATED-RELATED"/>
    <property type="match status" value="1"/>
</dbReference>
<keyword evidence="6" id="KW-1185">Reference proteome</keyword>
<dbReference type="EMBL" id="AYRZ02000003">
    <property type="protein sequence ID" value="PHT86710.1"/>
    <property type="molecule type" value="Genomic_DNA"/>
</dbReference>
<feature type="compositionally biased region" description="Basic and acidic residues" evidence="3">
    <location>
        <begin position="11"/>
        <end position="20"/>
    </location>
</feature>
<evidence type="ECO:0000313" key="6">
    <source>
        <dbReference type="Proteomes" id="UP000222542"/>
    </source>
</evidence>
<dbReference type="GO" id="GO:0005634">
    <property type="term" value="C:nucleus"/>
    <property type="evidence" value="ECO:0000318"/>
    <property type="project" value="GO_Central"/>
</dbReference>
<dbReference type="OMA" id="RTTPWSI"/>
<protein>
    <recommendedName>
        <fullName evidence="2">Protein TIFY</fullName>
    </recommendedName>
    <alternativeName>
        <fullName evidence="2">Jasmonate ZIM domain-containing protein</fullName>
    </alternativeName>
</protein>